<dbReference type="InterPro" id="IPR006652">
    <property type="entry name" value="Kelch_1"/>
</dbReference>
<name>A0A7E4VV96_PANRE</name>
<dbReference type="AlphaFoldDB" id="A0A7E4VV96"/>
<dbReference type="SMART" id="SM00612">
    <property type="entry name" value="Kelch"/>
    <property type="match status" value="6"/>
</dbReference>
<evidence type="ECO:0000256" key="3">
    <source>
        <dbReference type="SAM" id="MobiDB-lite"/>
    </source>
</evidence>
<keyword evidence="2" id="KW-0677">Repeat</keyword>
<sequence length="707" mass="79448">MSHPDVSAEPESPVPMEVDEHVESTIIQRHSLTKEQIQKLLRCDRRESCQHRHSTGLDGVHLAEQDGQNFVFPRPDSAIVCAEGHRIKLNRLHAIALSSYFGVCFLHAAYPKDHNKDEVHLPFFNAVEIVDAFELTNLVIQRMHFDKIPLSAASLPPMQIACAFRVLNVAAYLDIKYLLEPISDYIDKNITPEHLVEGYKISKVTCADLAMRLWRRILDGFMLLYDNRTFLQLEKKDIDRLIKDPTLNVLWAFDDILVRVYDNYHTQKKIQQAFRNRVQQAVTMVSSAENVKSEASHENPKKVRPDIKNFMYKRVAKGALPEPVRKMTDLPKPRTRQSTTTIPPPTSSAPKVPPPSTSTATGATNGIGLSRLPRAIVLCTGGWGDNGPTDRVEVYDYHREQWNPPAHPSVVETVRAYHGLHVNDYGILCMGGFNGRQNFRSASLFNFESMSWKYICASVDIRCYVSIGTLDKDHIIACGGYTGQMRLRSTEIYSFTENEWQRVGPMNIVRSDARAVTLGTAANGTCKVFMIGGFDGRQCHKSLEYYDPVRDEWIAERNSMNTKRSGVGAVGIGENVIIAMGGFNGAVRLSTTELYDVREGIWHELGSLNTSRSNFGSCCLAEEPWVFGGYNNERTISECERFDSRMNRWVTTPSMNGSRSALASIAVEHPDFIRQVVQRGSNVPLSVVWDESVSAFVPTTVPDTVSS</sequence>
<dbReference type="InterPro" id="IPR011043">
    <property type="entry name" value="Gal_Oxase/kelch_b-propeller"/>
</dbReference>
<evidence type="ECO:0000256" key="2">
    <source>
        <dbReference type="ARBA" id="ARBA00022737"/>
    </source>
</evidence>
<reference evidence="4" key="1">
    <citation type="journal article" date="2013" name="Genetics">
        <title>The draft genome and transcriptome of Panagrellus redivivus are shaped by the harsh demands of a free-living lifestyle.</title>
        <authorList>
            <person name="Srinivasan J."/>
            <person name="Dillman A.R."/>
            <person name="Macchietto M.G."/>
            <person name="Heikkinen L."/>
            <person name="Lakso M."/>
            <person name="Fracchia K.M."/>
            <person name="Antoshechkin I."/>
            <person name="Mortazavi A."/>
            <person name="Wong G."/>
            <person name="Sternberg P.W."/>
        </authorList>
    </citation>
    <scope>NUCLEOTIDE SEQUENCE [LARGE SCALE GENOMIC DNA]</scope>
    <source>
        <strain evidence="4">MT8872</strain>
    </source>
</reference>
<evidence type="ECO:0000256" key="1">
    <source>
        <dbReference type="ARBA" id="ARBA00022441"/>
    </source>
</evidence>
<proteinExistence type="predicted"/>
<feature type="region of interest" description="Disordered" evidence="3">
    <location>
        <begin position="325"/>
        <end position="365"/>
    </location>
</feature>
<dbReference type="PANTHER" id="PTHR24412:SF441">
    <property type="entry name" value="KELCH-LIKE PROTEIN 28"/>
    <property type="match status" value="1"/>
</dbReference>
<reference evidence="5" key="2">
    <citation type="submission" date="2020-10" db="UniProtKB">
        <authorList>
            <consortium name="WormBaseParasite"/>
        </authorList>
    </citation>
    <scope>IDENTIFICATION</scope>
</reference>
<accession>A0A7E4VV96</accession>
<protein>
    <submittedName>
        <fullName evidence="5">BTB domain-containing protein</fullName>
    </submittedName>
</protein>
<dbReference type="Proteomes" id="UP000492821">
    <property type="component" value="Unassembled WGS sequence"/>
</dbReference>
<dbReference type="InterPro" id="IPR015915">
    <property type="entry name" value="Kelch-typ_b-propeller"/>
</dbReference>
<evidence type="ECO:0000313" key="5">
    <source>
        <dbReference type="WBParaSite" id="Pan_g38.t1"/>
    </source>
</evidence>
<dbReference type="Gene3D" id="2.120.10.80">
    <property type="entry name" value="Kelch-type beta propeller"/>
    <property type="match status" value="2"/>
</dbReference>
<dbReference type="PANTHER" id="PTHR24412">
    <property type="entry name" value="KELCH PROTEIN"/>
    <property type="match status" value="1"/>
</dbReference>
<keyword evidence="1" id="KW-0880">Kelch repeat</keyword>
<feature type="compositionally biased region" description="Pro residues" evidence="3">
    <location>
        <begin position="342"/>
        <end position="356"/>
    </location>
</feature>
<dbReference type="Pfam" id="PF01344">
    <property type="entry name" value="Kelch_1"/>
    <property type="match status" value="4"/>
</dbReference>
<evidence type="ECO:0000313" key="4">
    <source>
        <dbReference type="Proteomes" id="UP000492821"/>
    </source>
</evidence>
<keyword evidence="4" id="KW-1185">Reference proteome</keyword>
<dbReference type="WBParaSite" id="Pan_g38.t1">
    <property type="protein sequence ID" value="Pan_g38.t1"/>
    <property type="gene ID" value="Pan_g38"/>
</dbReference>
<dbReference type="SUPFAM" id="SSF50965">
    <property type="entry name" value="Galactose oxidase, central domain"/>
    <property type="match status" value="2"/>
</dbReference>
<organism evidence="4 5">
    <name type="scientific">Panagrellus redivivus</name>
    <name type="common">Microworm</name>
    <dbReference type="NCBI Taxonomy" id="6233"/>
    <lineage>
        <taxon>Eukaryota</taxon>
        <taxon>Metazoa</taxon>
        <taxon>Ecdysozoa</taxon>
        <taxon>Nematoda</taxon>
        <taxon>Chromadorea</taxon>
        <taxon>Rhabditida</taxon>
        <taxon>Tylenchina</taxon>
        <taxon>Panagrolaimomorpha</taxon>
        <taxon>Panagrolaimoidea</taxon>
        <taxon>Panagrolaimidae</taxon>
        <taxon>Panagrellus</taxon>
    </lineage>
</organism>